<feature type="domain" description="G-protein coupled receptors family 1 profile" evidence="6">
    <location>
        <begin position="1"/>
        <end position="50"/>
    </location>
</feature>
<dbReference type="PROSITE" id="PS50262">
    <property type="entry name" value="G_PROTEIN_RECEP_F1_2"/>
    <property type="match status" value="1"/>
</dbReference>
<keyword evidence="7" id="KW-0675">Receptor</keyword>
<dbReference type="EMBL" id="NCKV01006241">
    <property type="protein sequence ID" value="RWS23562.1"/>
    <property type="molecule type" value="Genomic_DNA"/>
</dbReference>
<dbReference type="InterPro" id="IPR017452">
    <property type="entry name" value="GPCR_Rhodpsn_7TM"/>
</dbReference>
<evidence type="ECO:0000256" key="2">
    <source>
        <dbReference type="ARBA" id="ARBA00022692"/>
    </source>
</evidence>
<keyword evidence="4 5" id="KW-0472">Membrane</keyword>
<reference evidence="7 8" key="1">
    <citation type="journal article" date="2018" name="Gigascience">
        <title>Genomes of trombidid mites reveal novel predicted allergens and laterally-transferred genes associated with secondary metabolism.</title>
        <authorList>
            <person name="Dong X."/>
            <person name="Chaisiri K."/>
            <person name="Xia D."/>
            <person name="Armstrong S.D."/>
            <person name="Fang Y."/>
            <person name="Donnelly M.J."/>
            <person name="Kadowaki T."/>
            <person name="McGarry J.W."/>
            <person name="Darby A.C."/>
            <person name="Makepeace B.L."/>
        </authorList>
    </citation>
    <scope>NUCLEOTIDE SEQUENCE [LARGE SCALE GENOMIC DNA]</scope>
    <source>
        <strain evidence="7">UoL-UT</strain>
    </source>
</reference>
<keyword evidence="2 5" id="KW-0812">Transmembrane</keyword>
<evidence type="ECO:0000256" key="5">
    <source>
        <dbReference type="SAM" id="Phobius"/>
    </source>
</evidence>
<accession>A0A443S7P2</accession>
<dbReference type="AlphaFoldDB" id="A0A443S7P2"/>
<organism evidence="7 8">
    <name type="scientific">Leptotrombidium deliense</name>
    <dbReference type="NCBI Taxonomy" id="299467"/>
    <lineage>
        <taxon>Eukaryota</taxon>
        <taxon>Metazoa</taxon>
        <taxon>Ecdysozoa</taxon>
        <taxon>Arthropoda</taxon>
        <taxon>Chelicerata</taxon>
        <taxon>Arachnida</taxon>
        <taxon>Acari</taxon>
        <taxon>Acariformes</taxon>
        <taxon>Trombidiformes</taxon>
        <taxon>Prostigmata</taxon>
        <taxon>Anystina</taxon>
        <taxon>Parasitengona</taxon>
        <taxon>Trombiculoidea</taxon>
        <taxon>Trombiculidae</taxon>
        <taxon>Leptotrombidium</taxon>
    </lineage>
</organism>
<dbReference type="Proteomes" id="UP000288716">
    <property type="component" value="Unassembled WGS sequence"/>
</dbReference>
<dbReference type="VEuPathDB" id="VectorBase:LDEU008478"/>
<keyword evidence="8" id="KW-1185">Reference proteome</keyword>
<feature type="transmembrane region" description="Helical" evidence="5">
    <location>
        <begin position="27"/>
        <end position="44"/>
    </location>
</feature>
<dbReference type="Gene3D" id="1.20.1070.10">
    <property type="entry name" value="Rhodopsin 7-helix transmembrane proteins"/>
    <property type="match status" value="1"/>
</dbReference>
<gene>
    <name evidence="7" type="ORF">B4U80_11521</name>
</gene>
<name>A0A443S7P2_9ACAR</name>
<evidence type="ECO:0000259" key="6">
    <source>
        <dbReference type="PROSITE" id="PS50262"/>
    </source>
</evidence>
<comment type="caution">
    <text evidence="7">The sequence shown here is derived from an EMBL/GenBank/DDBJ whole genome shotgun (WGS) entry which is preliminary data.</text>
</comment>
<dbReference type="SUPFAM" id="SSF81321">
    <property type="entry name" value="Family A G protein-coupled receptor-like"/>
    <property type="match status" value="1"/>
</dbReference>
<evidence type="ECO:0000313" key="7">
    <source>
        <dbReference type="EMBL" id="RWS23562.1"/>
    </source>
</evidence>
<evidence type="ECO:0000313" key="8">
    <source>
        <dbReference type="Proteomes" id="UP000288716"/>
    </source>
</evidence>
<keyword evidence="3 5" id="KW-1133">Transmembrane helix</keyword>
<comment type="subcellular location">
    <subcellularLocation>
        <location evidence="1">Membrane</location>
    </subcellularLocation>
</comment>
<protein>
    <submittedName>
        <fullName evidence="7">G protein-coupled receptor-like protein 3</fullName>
    </submittedName>
</protein>
<evidence type="ECO:0000256" key="3">
    <source>
        <dbReference type="ARBA" id="ARBA00022989"/>
    </source>
</evidence>
<proteinExistence type="predicted"/>
<evidence type="ECO:0000256" key="4">
    <source>
        <dbReference type="ARBA" id="ARBA00023136"/>
    </source>
</evidence>
<dbReference type="OrthoDB" id="2132067at2759"/>
<evidence type="ECO:0000256" key="1">
    <source>
        <dbReference type="ARBA" id="ARBA00004370"/>
    </source>
</evidence>
<dbReference type="GO" id="GO:0016020">
    <property type="term" value="C:membrane"/>
    <property type="evidence" value="ECO:0007669"/>
    <property type="project" value="UniProtKB-SubCell"/>
</dbReference>
<sequence>MFYRRFLVIVYPIKARRFCTISTSRKGLIIVWSSAVLLAVPVLFTKVRFH</sequence>